<comment type="caution">
    <text evidence="2">The sequence shown here is derived from an EMBL/GenBank/DDBJ whole genome shotgun (WGS) entry which is preliminary data.</text>
</comment>
<organism evidence="2 3">
    <name type="scientific">Flavobacterium zepuense</name>
    <dbReference type="NCBI Taxonomy" id="2593302"/>
    <lineage>
        <taxon>Bacteria</taxon>
        <taxon>Pseudomonadati</taxon>
        <taxon>Bacteroidota</taxon>
        <taxon>Flavobacteriia</taxon>
        <taxon>Flavobacteriales</taxon>
        <taxon>Flavobacteriaceae</taxon>
        <taxon>Flavobacterium</taxon>
    </lineage>
</organism>
<feature type="domain" description="DUF4440" evidence="1">
    <location>
        <begin position="5"/>
        <end position="107"/>
    </location>
</feature>
<dbReference type="Pfam" id="PF14534">
    <property type="entry name" value="DUF4440"/>
    <property type="match status" value="1"/>
</dbReference>
<evidence type="ECO:0000259" key="1">
    <source>
        <dbReference type="Pfam" id="PF14534"/>
    </source>
</evidence>
<evidence type="ECO:0000313" key="2">
    <source>
        <dbReference type="EMBL" id="TRW24416.1"/>
    </source>
</evidence>
<dbReference type="AlphaFoldDB" id="A0A552V1S0"/>
<dbReference type="SUPFAM" id="SSF54427">
    <property type="entry name" value="NTF2-like"/>
    <property type="match status" value="1"/>
</dbReference>
<reference evidence="2 3" key="1">
    <citation type="submission" date="2019-07" db="EMBL/GenBank/DDBJ databases">
        <title>Flavobacterium sp. nov., isolated from glacier ice.</title>
        <authorList>
            <person name="Liu Q."/>
            <person name="Xin Y.-H."/>
        </authorList>
    </citation>
    <scope>NUCLEOTIDE SEQUENCE [LARGE SCALE GENOMIC DNA]</scope>
    <source>
        <strain evidence="2 3">ZT4R6</strain>
    </source>
</reference>
<sequence length="120" mass="13923">MAAKEIVQEYYRSGALHNPQIMATYIHKDFNLEWYSTKGYFEADRDDILALAGELAKSYVTSYVHIKQIISEGNIVSVRYTHHVTTIENPQEDMILGHFMVIWEVKHDKLFKAHLMSHPG</sequence>
<proteinExistence type="predicted"/>
<keyword evidence="3" id="KW-1185">Reference proteome</keyword>
<dbReference type="InterPro" id="IPR032710">
    <property type="entry name" value="NTF2-like_dom_sf"/>
</dbReference>
<dbReference type="Proteomes" id="UP000320643">
    <property type="component" value="Unassembled WGS sequence"/>
</dbReference>
<name>A0A552V1S0_9FLAO</name>
<accession>A0A552V1S0</accession>
<protein>
    <submittedName>
        <fullName evidence="2">Nuclear transport factor 2 family protein</fullName>
    </submittedName>
</protein>
<dbReference type="OrthoDB" id="1452256at2"/>
<dbReference type="Gene3D" id="3.10.450.50">
    <property type="match status" value="1"/>
</dbReference>
<dbReference type="EMBL" id="VJVZ01000006">
    <property type="protein sequence ID" value="TRW24416.1"/>
    <property type="molecule type" value="Genomic_DNA"/>
</dbReference>
<evidence type="ECO:0000313" key="3">
    <source>
        <dbReference type="Proteomes" id="UP000320643"/>
    </source>
</evidence>
<gene>
    <name evidence="2" type="ORF">FMM05_11330</name>
</gene>
<dbReference type="InterPro" id="IPR027843">
    <property type="entry name" value="DUF4440"/>
</dbReference>
<dbReference type="RefSeq" id="WP_143373497.1">
    <property type="nucleotide sequence ID" value="NZ_VJVZ01000006.1"/>
</dbReference>